<dbReference type="InterPro" id="IPR011743">
    <property type="entry name" value="Caa3_sub_IV"/>
</dbReference>
<evidence type="ECO:0000256" key="1">
    <source>
        <dbReference type="ARBA" id="ARBA00004651"/>
    </source>
</evidence>
<keyword evidence="3" id="KW-0812">Transmembrane</keyword>
<keyword evidence="4" id="KW-1133">Transmembrane helix</keyword>
<keyword evidence="7" id="KW-1185">Reference proteome</keyword>
<name>A0A6B3LCU1_9BACT</name>
<protein>
    <submittedName>
        <fullName evidence="6">Cytochrome C oxidase subunit IV family protein</fullName>
    </submittedName>
</protein>
<evidence type="ECO:0000256" key="3">
    <source>
        <dbReference type="ARBA" id="ARBA00022692"/>
    </source>
</evidence>
<organism evidence="6 7">
    <name type="scientific">Sulfuriroseicoccus oceanibius</name>
    <dbReference type="NCBI Taxonomy" id="2707525"/>
    <lineage>
        <taxon>Bacteria</taxon>
        <taxon>Pseudomonadati</taxon>
        <taxon>Verrucomicrobiota</taxon>
        <taxon>Verrucomicrobiia</taxon>
        <taxon>Verrucomicrobiales</taxon>
        <taxon>Verrucomicrobiaceae</taxon>
        <taxon>Sulfuriroseicoccus</taxon>
    </lineage>
</organism>
<evidence type="ECO:0000256" key="5">
    <source>
        <dbReference type="ARBA" id="ARBA00023136"/>
    </source>
</evidence>
<dbReference type="AlphaFoldDB" id="A0A6B3LCU1"/>
<accession>A0A6B3LCU1</accession>
<evidence type="ECO:0000313" key="6">
    <source>
        <dbReference type="EMBL" id="QQL44629.1"/>
    </source>
</evidence>
<dbReference type="EMBL" id="CP066776">
    <property type="protein sequence ID" value="QQL44629.1"/>
    <property type="molecule type" value="Genomic_DNA"/>
</dbReference>
<dbReference type="GO" id="GO:0005886">
    <property type="term" value="C:plasma membrane"/>
    <property type="evidence" value="ECO:0007669"/>
    <property type="project" value="UniProtKB-SubCell"/>
</dbReference>
<dbReference type="RefSeq" id="WP_164364402.1">
    <property type="nucleotide sequence ID" value="NZ_CP066776.1"/>
</dbReference>
<sequence length="104" mass="11557">MAESPEAVKKHVKAYMIVGGILMVLTVLTVAVSKYHFGSHAMNIFVGLVIASVKATCVAAIFMHLNHEKKLIYFFLVISAVFFAAVMALTNWHFFDIPWTSLNP</sequence>
<comment type="subcellular location">
    <subcellularLocation>
        <location evidence="1">Cell membrane</location>
        <topology evidence="1">Multi-pass membrane protein</topology>
    </subcellularLocation>
</comment>
<evidence type="ECO:0000313" key="7">
    <source>
        <dbReference type="Proteomes" id="UP000475117"/>
    </source>
</evidence>
<keyword evidence="5" id="KW-0472">Membrane</keyword>
<proteinExistence type="predicted"/>
<dbReference type="Proteomes" id="UP000475117">
    <property type="component" value="Chromosome"/>
</dbReference>
<dbReference type="NCBIfam" id="TIGR02229">
    <property type="entry name" value="caa3_sub_IV"/>
    <property type="match status" value="1"/>
</dbReference>
<dbReference type="Pfam" id="PF03626">
    <property type="entry name" value="COX4_pro"/>
    <property type="match status" value="1"/>
</dbReference>
<dbReference type="InterPro" id="IPR005171">
    <property type="entry name" value="Cyt_c_oxidase_su4_prok"/>
</dbReference>
<evidence type="ECO:0000256" key="4">
    <source>
        <dbReference type="ARBA" id="ARBA00022989"/>
    </source>
</evidence>
<reference evidence="6 7" key="1">
    <citation type="submission" date="2020-12" db="EMBL/GenBank/DDBJ databases">
        <title>Sulforoseuscoccus oceanibium gen. nov., sp. nov., a representative of the phylum Verrucomicrobia with special cytoplasmic membrane, and proposal of Sulforoseuscoccusaceae fam. nov.</title>
        <authorList>
            <person name="Xi F."/>
        </authorList>
    </citation>
    <scope>NUCLEOTIDE SEQUENCE [LARGE SCALE GENOMIC DNA]</scope>
    <source>
        <strain evidence="6 7">T37</strain>
    </source>
</reference>
<evidence type="ECO:0000256" key="2">
    <source>
        <dbReference type="ARBA" id="ARBA00022475"/>
    </source>
</evidence>
<gene>
    <name evidence="6" type="ORF">G3M56_012160</name>
</gene>
<keyword evidence="2" id="KW-1003">Cell membrane</keyword>
<dbReference type="KEGG" id="soa:G3M56_012160"/>